<keyword evidence="3 7" id="KW-0378">Hydrolase</keyword>
<dbReference type="InterPro" id="IPR033704">
    <property type="entry name" value="dUTPase_trimeric"/>
</dbReference>
<dbReference type="GO" id="GO:0004170">
    <property type="term" value="F:dUTP diphosphatase activity"/>
    <property type="evidence" value="ECO:0007669"/>
    <property type="project" value="UniProtKB-EC"/>
</dbReference>
<dbReference type="GO" id="GO:0000287">
    <property type="term" value="F:magnesium ion binding"/>
    <property type="evidence" value="ECO:0007669"/>
    <property type="project" value="InterPro"/>
</dbReference>
<evidence type="ECO:0000256" key="2">
    <source>
        <dbReference type="ARBA" id="ARBA00012379"/>
    </source>
</evidence>
<dbReference type="AlphaFoldDB" id="A0A0G8G3V4"/>
<dbReference type="SUPFAM" id="SSF51283">
    <property type="entry name" value="dUTPase-like"/>
    <property type="match status" value="1"/>
</dbReference>
<keyword evidence="4" id="KW-0546">Nucleotide metabolism</keyword>
<dbReference type="GO" id="GO:0006226">
    <property type="term" value="P:dUMP biosynthetic process"/>
    <property type="evidence" value="ECO:0007669"/>
    <property type="project" value="InterPro"/>
</dbReference>
<dbReference type="CDD" id="cd07557">
    <property type="entry name" value="trimeric_dUTPase"/>
    <property type="match status" value="1"/>
</dbReference>
<dbReference type="Pfam" id="PF00692">
    <property type="entry name" value="dUTPase"/>
    <property type="match status" value="1"/>
</dbReference>
<dbReference type="EC" id="3.6.1.23" evidence="2"/>
<comment type="similarity">
    <text evidence="1">Belongs to the dUTPase family.</text>
</comment>
<dbReference type="Gene3D" id="2.70.40.10">
    <property type="match status" value="1"/>
</dbReference>
<comment type="catalytic activity">
    <reaction evidence="5">
        <text>dUTP + H2O = dUMP + diphosphate + H(+)</text>
        <dbReference type="Rhea" id="RHEA:10248"/>
        <dbReference type="ChEBI" id="CHEBI:15377"/>
        <dbReference type="ChEBI" id="CHEBI:15378"/>
        <dbReference type="ChEBI" id="CHEBI:33019"/>
        <dbReference type="ChEBI" id="CHEBI:61555"/>
        <dbReference type="ChEBI" id="CHEBI:246422"/>
        <dbReference type="EC" id="3.6.1.23"/>
    </reaction>
</comment>
<feature type="domain" description="dUTPase-like" evidence="6">
    <location>
        <begin position="73"/>
        <end position="177"/>
    </location>
</feature>
<dbReference type="Proteomes" id="UP000260790">
    <property type="component" value="Unassembled WGS sequence"/>
</dbReference>
<reference evidence="9" key="4">
    <citation type="submission" date="2023-02" db="EMBL/GenBank/DDBJ databases">
        <title>Complete genome sequence of Lactobacillus ruminis CACC888 isolated from Pig feces.</title>
        <authorList>
            <person name="Park S."/>
            <person name="Park M.A."/>
            <person name="Kim D.-H."/>
            <person name="Kim Y."/>
        </authorList>
    </citation>
    <scope>NUCLEOTIDE SEQUENCE</scope>
    <source>
        <strain evidence="9">CACC888</strain>
    </source>
</reference>
<evidence type="ECO:0000256" key="1">
    <source>
        <dbReference type="ARBA" id="ARBA00006581"/>
    </source>
</evidence>
<evidence type="ECO:0000256" key="5">
    <source>
        <dbReference type="ARBA" id="ARBA00047686"/>
    </source>
</evidence>
<evidence type="ECO:0000256" key="4">
    <source>
        <dbReference type="ARBA" id="ARBA00023080"/>
    </source>
</evidence>
<gene>
    <name evidence="8" type="ORF">DXD09_10865</name>
    <name evidence="7" type="ORF">LRB_1132</name>
    <name evidence="9" type="ORF">PSR59_05835</name>
</gene>
<proteinExistence type="inferred from homology"/>
<reference evidence="7 10" key="2">
    <citation type="journal article" date="2015" name="BMC Microbiol.">
        <title>Lactobacillus ruminis strains cluster according to their mammalian gut source.</title>
        <authorList>
            <person name="O' Donnell M.M."/>
            <person name="Harris H.M."/>
            <person name="Lynch D.B."/>
            <person name="Ross R.P."/>
            <person name="O'Toole P.W."/>
        </authorList>
    </citation>
    <scope>NUCLEOTIDE SEQUENCE [LARGE SCALE GENOMIC DNA]</scope>
    <source>
        <strain evidence="7 10">ATCC 27780</strain>
    </source>
</reference>
<dbReference type="Proteomes" id="UP000035618">
    <property type="component" value="Unassembled WGS sequence"/>
</dbReference>
<dbReference type="EMBL" id="CP117692">
    <property type="protein sequence ID" value="WDC81212.1"/>
    <property type="molecule type" value="Genomic_DNA"/>
</dbReference>
<dbReference type="EMBL" id="QSQR01000014">
    <property type="protein sequence ID" value="RGK44032.1"/>
    <property type="molecule type" value="Genomic_DNA"/>
</dbReference>
<sequence length="178" mass="20243">MKRGFKVVTKYLDKGLNLPKRATRNAAGYDFECAEDFVLPSIWKKDFLKILRAVRKQKDYSDEELMKADACLKPYLVPTGIKAYMQDDEFLMLANRSSNPLKRRLVLPNGVGIVDSDYYDNSGNEGEIFFQLLNFGLKDVVIKKGERIGQGIFMPYLQIDDEDKPLAERKGGFGSSGR</sequence>
<evidence type="ECO:0000313" key="9">
    <source>
        <dbReference type="EMBL" id="WDC81212.1"/>
    </source>
</evidence>
<reference evidence="7" key="1">
    <citation type="submission" date="2014-03" db="EMBL/GenBank/DDBJ databases">
        <authorList>
            <person name="Donnell M.M."/>
        </authorList>
    </citation>
    <scope>NUCLEOTIDE SEQUENCE</scope>
    <source>
        <strain evidence="7">ATCC 27780</strain>
    </source>
</reference>
<dbReference type="PANTHER" id="PTHR11241:SF0">
    <property type="entry name" value="DEOXYURIDINE 5'-TRIPHOSPHATE NUCLEOTIDOHYDROLASE"/>
    <property type="match status" value="1"/>
</dbReference>
<accession>A0A0G8G3V4</accession>
<evidence type="ECO:0000259" key="6">
    <source>
        <dbReference type="Pfam" id="PF00692"/>
    </source>
</evidence>
<dbReference type="PANTHER" id="PTHR11241">
    <property type="entry name" value="DEOXYURIDINE 5'-TRIPHOSPHATE NUCLEOTIDOHYDROLASE"/>
    <property type="match status" value="1"/>
</dbReference>
<dbReference type="EMBL" id="JHAJ01000084">
    <property type="protein sequence ID" value="KLA45943.1"/>
    <property type="molecule type" value="Genomic_DNA"/>
</dbReference>
<protein>
    <recommendedName>
        <fullName evidence="2">dUTP diphosphatase</fullName>
        <ecNumber evidence="2">3.6.1.23</ecNumber>
    </recommendedName>
</protein>
<name>A0A0G8G3V4_9LACO</name>
<evidence type="ECO:0000313" key="7">
    <source>
        <dbReference type="EMBL" id="KLA45943.1"/>
    </source>
</evidence>
<evidence type="ECO:0000256" key="3">
    <source>
        <dbReference type="ARBA" id="ARBA00022801"/>
    </source>
</evidence>
<evidence type="ECO:0000313" key="10">
    <source>
        <dbReference type="Proteomes" id="UP000035618"/>
    </source>
</evidence>
<organism evidence="8 11">
    <name type="scientific">Ligilactobacillus ruminis</name>
    <dbReference type="NCBI Taxonomy" id="1623"/>
    <lineage>
        <taxon>Bacteria</taxon>
        <taxon>Bacillati</taxon>
        <taxon>Bacillota</taxon>
        <taxon>Bacilli</taxon>
        <taxon>Lactobacillales</taxon>
        <taxon>Lactobacillaceae</taxon>
        <taxon>Ligilactobacillus</taxon>
    </lineage>
</organism>
<reference evidence="8 11" key="3">
    <citation type="submission" date="2018-08" db="EMBL/GenBank/DDBJ databases">
        <title>A genome reference for cultivated species of the human gut microbiota.</title>
        <authorList>
            <person name="Zou Y."/>
            <person name="Xue W."/>
            <person name="Luo G."/>
        </authorList>
    </citation>
    <scope>NUCLEOTIDE SEQUENCE [LARGE SCALE GENOMIC DNA]</scope>
    <source>
        <strain evidence="8 11">TF10-9AT</strain>
    </source>
</reference>
<dbReference type="RefSeq" id="WP_003693267.1">
    <property type="nucleotide sequence ID" value="NZ_CABKOX010000006.1"/>
</dbReference>
<dbReference type="GO" id="GO:0046081">
    <property type="term" value="P:dUTP catabolic process"/>
    <property type="evidence" value="ECO:0007669"/>
    <property type="project" value="InterPro"/>
</dbReference>
<dbReference type="InterPro" id="IPR036157">
    <property type="entry name" value="dUTPase-like_sf"/>
</dbReference>
<dbReference type="InterPro" id="IPR029054">
    <property type="entry name" value="dUTPase-like"/>
</dbReference>
<evidence type="ECO:0000313" key="11">
    <source>
        <dbReference type="Proteomes" id="UP000260790"/>
    </source>
</evidence>
<evidence type="ECO:0000313" key="8">
    <source>
        <dbReference type="EMBL" id="RGK44032.1"/>
    </source>
</evidence>
<dbReference type="InterPro" id="IPR008181">
    <property type="entry name" value="dUTPase"/>
</dbReference>
<dbReference type="Proteomes" id="UP001222683">
    <property type="component" value="Chromosome"/>
</dbReference>